<protein>
    <submittedName>
        <fullName evidence="12">FAD-dependent oxidoreductase</fullName>
    </submittedName>
</protein>
<keyword evidence="6 9" id="KW-0560">Oxidoreductase</keyword>
<evidence type="ECO:0000256" key="4">
    <source>
        <dbReference type="ARBA" id="ARBA00022827"/>
    </source>
</evidence>
<evidence type="ECO:0000313" key="12">
    <source>
        <dbReference type="EMBL" id="MBD8892292.1"/>
    </source>
</evidence>
<dbReference type="SUPFAM" id="SSF55424">
    <property type="entry name" value="FAD/NAD-linked reductases, dimerisation (C-terminal) domain"/>
    <property type="match status" value="1"/>
</dbReference>
<reference evidence="12 13" key="2">
    <citation type="journal article" date="2021" name="Int. J. Syst. Evol. Microbiol.">
        <title>Roseibium litorale sp. nov., isolated from a tidal flat sediment and proposal for the reclassification of Labrenzia polysiphoniae as Roseibium polysiphoniae comb. nov.</title>
        <authorList>
            <person name="Liu Y."/>
            <person name="Pei T."/>
            <person name="Du J."/>
            <person name="Chao M."/>
            <person name="Deng M.R."/>
            <person name="Zhu H."/>
        </authorList>
    </citation>
    <scope>NUCLEOTIDE SEQUENCE [LARGE SCALE GENOMIC DNA]</scope>
    <source>
        <strain evidence="12 13">4C16A</strain>
    </source>
</reference>
<feature type="domain" description="FAD/NAD(P)-binding" evidence="11">
    <location>
        <begin position="8"/>
        <end position="310"/>
    </location>
</feature>
<comment type="similarity">
    <text evidence="2 9">Belongs to the class-I pyridine nucleotide-disulfide oxidoreductase family.</text>
</comment>
<dbReference type="InterPro" id="IPR016156">
    <property type="entry name" value="FAD/NAD-linked_Rdtase_dimer_sf"/>
</dbReference>
<evidence type="ECO:0000313" key="13">
    <source>
        <dbReference type="Proteomes" id="UP000632063"/>
    </source>
</evidence>
<dbReference type="RefSeq" id="WP_192148427.1">
    <property type="nucleotide sequence ID" value="NZ_JACYXI010000007.1"/>
</dbReference>
<evidence type="ECO:0000256" key="7">
    <source>
        <dbReference type="ARBA" id="ARBA00023157"/>
    </source>
</evidence>
<dbReference type="EMBL" id="JACYXI010000007">
    <property type="protein sequence ID" value="MBD8892292.1"/>
    <property type="molecule type" value="Genomic_DNA"/>
</dbReference>
<dbReference type="SUPFAM" id="SSF51905">
    <property type="entry name" value="FAD/NAD(P)-binding domain"/>
    <property type="match status" value="1"/>
</dbReference>
<dbReference type="Pfam" id="PF02852">
    <property type="entry name" value="Pyr_redox_dim"/>
    <property type="match status" value="1"/>
</dbReference>
<evidence type="ECO:0000256" key="6">
    <source>
        <dbReference type="ARBA" id="ARBA00023002"/>
    </source>
</evidence>
<evidence type="ECO:0000256" key="5">
    <source>
        <dbReference type="ARBA" id="ARBA00022857"/>
    </source>
</evidence>
<accession>A0ABR9CN96</accession>
<dbReference type="PIRSF" id="PIRSF000350">
    <property type="entry name" value="Mercury_reductase_MerA"/>
    <property type="match status" value="1"/>
</dbReference>
<keyword evidence="7" id="KW-1015">Disulfide bond</keyword>
<dbReference type="InterPro" id="IPR036188">
    <property type="entry name" value="FAD/NAD-bd_sf"/>
</dbReference>
<name>A0ABR9CN96_9HYPH</name>
<comment type="cofactor">
    <cofactor evidence="1">
        <name>FAD</name>
        <dbReference type="ChEBI" id="CHEBI:57692"/>
    </cofactor>
</comment>
<dbReference type="Gene3D" id="3.50.50.60">
    <property type="entry name" value="FAD/NAD(P)-binding domain"/>
    <property type="match status" value="2"/>
</dbReference>
<comment type="caution">
    <text evidence="12">The sequence shown here is derived from an EMBL/GenBank/DDBJ whole genome shotgun (WGS) entry which is preliminary data.</text>
</comment>
<dbReference type="Gene3D" id="3.30.390.30">
    <property type="match status" value="1"/>
</dbReference>
<keyword evidence="3 9" id="KW-0285">Flavoprotein</keyword>
<evidence type="ECO:0000256" key="9">
    <source>
        <dbReference type="RuleBase" id="RU003691"/>
    </source>
</evidence>
<evidence type="ECO:0000259" key="10">
    <source>
        <dbReference type="Pfam" id="PF02852"/>
    </source>
</evidence>
<dbReference type="InterPro" id="IPR012999">
    <property type="entry name" value="Pyr_OxRdtase_I_AS"/>
</dbReference>
<keyword evidence="4 9" id="KW-0274">FAD</keyword>
<evidence type="ECO:0000256" key="8">
    <source>
        <dbReference type="ARBA" id="ARBA00023284"/>
    </source>
</evidence>
<dbReference type="PANTHER" id="PTHR43014">
    <property type="entry name" value="MERCURIC REDUCTASE"/>
    <property type="match status" value="1"/>
</dbReference>
<keyword evidence="13" id="KW-1185">Reference proteome</keyword>
<evidence type="ECO:0000256" key="1">
    <source>
        <dbReference type="ARBA" id="ARBA00001974"/>
    </source>
</evidence>
<dbReference type="Proteomes" id="UP000632063">
    <property type="component" value="Unassembled WGS sequence"/>
</dbReference>
<sequence>MSGTVTPDICVIGAGSAGLSVAAAAAAFGVEVVLIEKGEMGGDCLNHGCVPSKALLSAAREAVLRPVAFSEAQKNVRRAIEAIAPHDSASRFEELGVTVLRSAAEFVSAHCVRAGDVDIRARRFVIATGSRPAIPAIPGLESVPYVTNETLFGLDRLPDHLIVLGGGAIGIEMAQAHRRLGSRVTVLEAGKALGREDPEMAAIVLDALRKEGVVIRENTCVTGVTSSGVEIAVSLLQDGRDVETLSGSHLLVATGRRPSVEGLGLEKAGIRYGPGGIHIDDGLRTSNRRVYAIGDVTGGPQFTHAANYQAGLVIRSALFRLPVKASSSGLPRVLYTAPELGHAGLSEEEARKKYGARVRVVSASYSGNDRAVTENLTTGRLKLIAGPGGRLIGAEIAGAQAGELINSLSLAIFAKMTMRDLAGFVTPYPTLGELIRRAALSYYADVPRRLWVRRLLAFLRLFG</sequence>
<dbReference type="Pfam" id="PF07992">
    <property type="entry name" value="Pyr_redox_2"/>
    <property type="match status" value="1"/>
</dbReference>
<gene>
    <name evidence="12" type="ORF">IG616_12090</name>
</gene>
<reference evidence="13" key="1">
    <citation type="submission" date="2020-09" db="EMBL/GenBank/DDBJ databases">
        <title>The genome sequence of strain Labrenzia suaedae 4C16A.</title>
        <authorList>
            <person name="Liu Y."/>
        </authorList>
    </citation>
    <scope>NUCLEOTIDE SEQUENCE [LARGE SCALE GENOMIC DNA]</scope>
    <source>
        <strain evidence="13">4C16A</strain>
    </source>
</reference>
<feature type="domain" description="Pyridine nucleotide-disulphide oxidoreductase dimerisation" evidence="10">
    <location>
        <begin position="331"/>
        <end position="438"/>
    </location>
</feature>
<proteinExistence type="inferred from homology"/>
<evidence type="ECO:0000256" key="3">
    <source>
        <dbReference type="ARBA" id="ARBA00022630"/>
    </source>
</evidence>
<dbReference type="PRINTS" id="PR00368">
    <property type="entry name" value="FADPNR"/>
</dbReference>
<dbReference type="PROSITE" id="PS00076">
    <property type="entry name" value="PYRIDINE_REDOX_1"/>
    <property type="match status" value="1"/>
</dbReference>
<dbReference type="PRINTS" id="PR00411">
    <property type="entry name" value="PNDRDTASEI"/>
</dbReference>
<organism evidence="12 13">
    <name type="scientific">Roseibium litorale</name>
    <dbReference type="NCBI Taxonomy" id="2803841"/>
    <lineage>
        <taxon>Bacteria</taxon>
        <taxon>Pseudomonadati</taxon>
        <taxon>Pseudomonadota</taxon>
        <taxon>Alphaproteobacteria</taxon>
        <taxon>Hyphomicrobiales</taxon>
        <taxon>Stappiaceae</taxon>
        <taxon>Roseibium</taxon>
    </lineage>
</organism>
<dbReference type="PANTHER" id="PTHR43014:SF2">
    <property type="entry name" value="MERCURIC REDUCTASE"/>
    <property type="match status" value="1"/>
</dbReference>
<evidence type="ECO:0000259" key="11">
    <source>
        <dbReference type="Pfam" id="PF07992"/>
    </source>
</evidence>
<dbReference type="InterPro" id="IPR001100">
    <property type="entry name" value="Pyr_nuc-diS_OxRdtase"/>
</dbReference>
<evidence type="ECO:0000256" key="2">
    <source>
        <dbReference type="ARBA" id="ARBA00007532"/>
    </source>
</evidence>
<keyword evidence="5" id="KW-0521">NADP</keyword>
<dbReference type="InterPro" id="IPR004099">
    <property type="entry name" value="Pyr_nucl-diS_OxRdtase_dimer"/>
</dbReference>
<dbReference type="InterPro" id="IPR023753">
    <property type="entry name" value="FAD/NAD-binding_dom"/>
</dbReference>
<keyword evidence="8 9" id="KW-0676">Redox-active center</keyword>